<evidence type="ECO:0000313" key="1">
    <source>
        <dbReference type="EMBL" id="MBD1425702.1"/>
    </source>
</evidence>
<dbReference type="PROSITE" id="PS51257">
    <property type="entry name" value="PROKAR_LIPOPROTEIN"/>
    <property type="match status" value="1"/>
</dbReference>
<reference evidence="1 2" key="1">
    <citation type="submission" date="2020-08" db="EMBL/GenBank/DDBJ databases">
        <title>Sphingobacterium sp. DN00404 isolated from aquaculture water.</title>
        <authorList>
            <person name="Zhang M."/>
        </authorList>
    </citation>
    <scope>NUCLEOTIDE SEQUENCE [LARGE SCALE GENOMIC DNA]</scope>
    <source>
        <strain evidence="1 2">KCTC 32294</strain>
    </source>
</reference>
<comment type="caution">
    <text evidence="1">The sequence shown here is derived from an EMBL/GenBank/DDBJ whole genome shotgun (WGS) entry which is preliminary data.</text>
</comment>
<dbReference type="SUPFAM" id="SSF54001">
    <property type="entry name" value="Cysteine proteinases"/>
    <property type="match status" value="1"/>
</dbReference>
<dbReference type="Pfam" id="PF01640">
    <property type="entry name" value="Peptidase_C10"/>
    <property type="match status" value="1"/>
</dbReference>
<proteinExistence type="predicted"/>
<protein>
    <submittedName>
        <fullName evidence="1">C10 family peptidase</fullName>
    </submittedName>
</protein>
<dbReference type="Gene3D" id="3.90.70.50">
    <property type="entry name" value="Peptidase C10, streptopain"/>
    <property type="match status" value="1"/>
</dbReference>
<name>A0ABR7Y313_9SPHI</name>
<dbReference type="RefSeq" id="WP_190308844.1">
    <property type="nucleotide sequence ID" value="NZ_JACNYK010000002.1"/>
</dbReference>
<keyword evidence="2" id="KW-1185">Reference proteome</keyword>
<dbReference type="EMBL" id="JACNYK010000002">
    <property type="protein sequence ID" value="MBD1425702.1"/>
    <property type="molecule type" value="Genomic_DNA"/>
</dbReference>
<accession>A0ABR7Y313</accession>
<dbReference type="PRINTS" id="PR00797">
    <property type="entry name" value="STREPTOPAIN"/>
</dbReference>
<gene>
    <name evidence="1" type="ORF">H8B17_08925</name>
</gene>
<evidence type="ECO:0000313" key="2">
    <source>
        <dbReference type="Proteomes" id="UP000606494"/>
    </source>
</evidence>
<dbReference type="Proteomes" id="UP000606494">
    <property type="component" value="Unassembled WGS sequence"/>
</dbReference>
<organism evidence="1 2">
    <name type="scientific">Sphingobacterium arenae</name>
    <dbReference type="NCBI Taxonomy" id="1280598"/>
    <lineage>
        <taxon>Bacteria</taxon>
        <taxon>Pseudomonadati</taxon>
        <taxon>Bacteroidota</taxon>
        <taxon>Sphingobacteriia</taxon>
        <taxon>Sphingobacteriales</taxon>
        <taxon>Sphingobacteriaceae</taxon>
        <taxon>Sphingobacterium</taxon>
    </lineage>
</organism>
<sequence length="495" mass="55603">MKKLSTYLALAFFAVSCSKQSENLNLEQPYSQQATLSDDEIRILSIENEQSKLLNTDEIYEEVDNALALLNNKNQLLSLKSISRRVEKVRALTNSRNAMRMSNSKLKMSSNFSDTLAYVVDFADEGGFLLIAADRRVKVPLLAFVDSGSLQDTIYNGGLGAFLGMAEMGIKQSIYDYEKMKDSVSAELKQKGITLPQLVSSASYGDDEYDYEGEIYYETSLAYQNRVIYKKDPLITTKWSQNAPFNDNVRYNSCSSGTSPAGCVPVAVGQLMAFWKYPTTLYNHSYNWTSINQYPTLNQMQNTAPVSVKAQVANLMDQLGRRMESDYSCETTGTKSNKAAEMLTAAGFSHGSMQSYDYNTVVSSINNGQPVFGRGNSGQVKVLGIVVGYTGWHAWIIDGYLTTETKYNYIAERRSRTDGAIIDRWTGSDISNSHYHHVNWGWGGIRDGYYAGYYFDANNFPDFNYNVPVYSKSLDSDGESNNYQYNLEIIPFIRK</sequence>
<dbReference type="InterPro" id="IPR000200">
    <property type="entry name" value="Peptidase_C10"/>
</dbReference>
<dbReference type="InterPro" id="IPR038765">
    <property type="entry name" value="Papain-like_cys_pep_sf"/>
</dbReference>
<dbReference type="InterPro" id="IPR044934">
    <property type="entry name" value="Streptopain_sf"/>
</dbReference>